<dbReference type="InterPro" id="IPR000306">
    <property type="entry name" value="Znf_FYVE"/>
</dbReference>
<gene>
    <name evidence="6" type="ORF">PPENT_87.1.T0890099</name>
</gene>
<dbReference type="OrthoDB" id="293141at2759"/>
<feature type="domain" description="FYVE-type" evidence="5">
    <location>
        <begin position="10"/>
        <end position="70"/>
    </location>
</feature>
<dbReference type="AlphaFoldDB" id="A0A8S1WE66"/>
<keyword evidence="3" id="KW-0862">Zinc</keyword>
<dbReference type="GO" id="GO:0008270">
    <property type="term" value="F:zinc ion binding"/>
    <property type="evidence" value="ECO:0007669"/>
    <property type="project" value="UniProtKB-KW"/>
</dbReference>
<keyword evidence="7" id="KW-1185">Reference proteome</keyword>
<accession>A0A8S1WE66</accession>
<evidence type="ECO:0000256" key="4">
    <source>
        <dbReference type="PROSITE-ProRule" id="PRU00091"/>
    </source>
</evidence>
<dbReference type="PANTHER" id="PTHR39490:SF8">
    <property type="entry name" value="ZINC FINGER FYVE DOMAIN-CONTAINING PROTEIN 21"/>
    <property type="match status" value="1"/>
</dbReference>
<reference evidence="6" key="1">
    <citation type="submission" date="2021-01" db="EMBL/GenBank/DDBJ databases">
        <authorList>
            <consortium name="Genoscope - CEA"/>
            <person name="William W."/>
        </authorList>
    </citation>
    <scope>NUCLEOTIDE SEQUENCE</scope>
</reference>
<organism evidence="6 7">
    <name type="scientific">Paramecium pentaurelia</name>
    <dbReference type="NCBI Taxonomy" id="43138"/>
    <lineage>
        <taxon>Eukaryota</taxon>
        <taxon>Sar</taxon>
        <taxon>Alveolata</taxon>
        <taxon>Ciliophora</taxon>
        <taxon>Intramacronucleata</taxon>
        <taxon>Oligohymenophorea</taxon>
        <taxon>Peniculida</taxon>
        <taxon>Parameciidae</taxon>
        <taxon>Paramecium</taxon>
    </lineage>
</organism>
<evidence type="ECO:0000256" key="3">
    <source>
        <dbReference type="ARBA" id="ARBA00022833"/>
    </source>
</evidence>
<sequence>MSTIKKTLLRQKQQKCEICNKNFTLLLQQHQCKRCQRAVCFDCGKFKGLVIDYDLKQQHRVCTICKDEQNNIQDLISKEQLLFNKNSHITKEWLQYFFIDKAKEQIINDDYYTKLAESKRNLSQQVSENLKLIQSYVNQVQDYLLSQDSFQIQLFYDRI</sequence>
<proteinExistence type="predicted"/>
<dbReference type="SMART" id="SM00064">
    <property type="entry name" value="FYVE"/>
    <property type="match status" value="1"/>
</dbReference>
<evidence type="ECO:0000256" key="2">
    <source>
        <dbReference type="ARBA" id="ARBA00022771"/>
    </source>
</evidence>
<dbReference type="Proteomes" id="UP000689195">
    <property type="component" value="Unassembled WGS sequence"/>
</dbReference>
<dbReference type="EMBL" id="CAJJDO010000089">
    <property type="protein sequence ID" value="CAD8187483.1"/>
    <property type="molecule type" value="Genomic_DNA"/>
</dbReference>
<dbReference type="CDD" id="cd00065">
    <property type="entry name" value="FYVE_like_SF"/>
    <property type="match status" value="1"/>
</dbReference>
<evidence type="ECO:0000259" key="5">
    <source>
        <dbReference type="PROSITE" id="PS50178"/>
    </source>
</evidence>
<protein>
    <recommendedName>
        <fullName evidence="5">FYVE-type domain-containing protein</fullName>
    </recommendedName>
</protein>
<dbReference type="InterPro" id="IPR052113">
    <property type="entry name" value="FYVE-type_Zinc_Finger"/>
</dbReference>
<name>A0A8S1WE66_9CILI</name>
<keyword evidence="2 4" id="KW-0863">Zinc-finger</keyword>
<evidence type="ECO:0000313" key="7">
    <source>
        <dbReference type="Proteomes" id="UP000689195"/>
    </source>
</evidence>
<dbReference type="PROSITE" id="PS50178">
    <property type="entry name" value="ZF_FYVE"/>
    <property type="match status" value="1"/>
</dbReference>
<dbReference type="InterPro" id="IPR017455">
    <property type="entry name" value="Znf_FYVE-rel"/>
</dbReference>
<keyword evidence="1" id="KW-0479">Metal-binding</keyword>
<evidence type="ECO:0000256" key="1">
    <source>
        <dbReference type="ARBA" id="ARBA00022723"/>
    </source>
</evidence>
<comment type="caution">
    <text evidence="6">The sequence shown here is derived from an EMBL/GenBank/DDBJ whole genome shotgun (WGS) entry which is preliminary data.</text>
</comment>
<evidence type="ECO:0000313" key="6">
    <source>
        <dbReference type="EMBL" id="CAD8187483.1"/>
    </source>
</evidence>
<dbReference type="PANTHER" id="PTHR39490">
    <property type="entry name" value="ARRESTIN DOMAIN-CONTAINING PROTEIN D"/>
    <property type="match status" value="1"/>
</dbReference>
<dbReference type="Pfam" id="PF01363">
    <property type="entry name" value="FYVE"/>
    <property type="match status" value="1"/>
</dbReference>